<dbReference type="SUPFAM" id="SSF52518">
    <property type="entry name" value="Thiamin diphosphate-binding fold (THDP-binding)"/>
    <property type="match status" value="2"/>
</dbReference>
<dbReference type="SUPFAM" id="SSF52922">
    <property type="entry name" value="TK C-terminal domain-like"/>
    <property type="match status" value="1"/>
</dbReference>
<evidence type="ECO:0000313" key="17">
    <source>
        <dbReference type="EMBL" id="QIP36724.1"/>
    </source>
</evidence>
<keyword evidence="6 17" id="KW-0808">Transferase</keyword>
<comment type="cofactor">
    <cofactor evidence="15">
        <name>Mg(2+)</name>
        <dbReference type="ChEBI" id="CHEBI:18420"/>
    </cofactor>
    <text evidence="15">Binds 1 Mg(2+) ion per subunit. Can also utilize other divalent metal cations, such as Ca(2+), Mn(2+) and Co(2+).</text>
</comment>
<keyword evidence="18" id="KW-1185">Reference proteome</keyword>
<evidence type="ECO:0000256" key="14">
    <source>
        <dbReference type="PIRSR" id="PIRSR605478-3"/>
    </source>
</evidence>
<comment type="cofactor">
    <cofactor evidence="2">
        <name>Co(2+)</name>
        <dbReference type="ChEBI" id="CHEBI:48828"/>
    </cofactor>
</comment>
<dbReference type="Pfam" id="PF22613">
    <property type="entry name" value="Transketolase_C_1"/>
    <property type="match status" value="1"/>
</dbReference>
<gene>
    <name evidence="17" type="primary">tkt</name>
    <name evidence="17" type="ORF">GWK63_15880</name>
</gene>
<dbReference type="PANTHER" id="PTHR43522:SF2">
    <property type="entry name" value="TRANSKETOLASE 1-RELATED"/>
    <property type="match status" value="1"/>
</dbReference>
<keyword evidence="7 15" id="KW-0479">Metal-binding</keyword>
<dbReference type="CDD" id="cd07033">
    <property type="entry name" value="TPP_PYR_DXS_TK_like"/>
    <property type="match status" value="1"/>
</dbReference>
<dbReference type="InterPro" id="IPR033247">
    <property type="entry name" value="Transketolase_fam"/>
</dbReference>
<feature type="binding site" evidence="13">
    <location>
        <position position="552"/>
    </location>
    <ligand>
        <name>substrate</name>
    </ligand>
</feature>
<evidence type="ECO:0000256" key="9">
    <source>
        <dbReference type="ARBA" id="ARBA00023052"/>
    </source>
</evidence>
<comment type="subunit">
    <text evidence="4">Homodimer.</text>
</comment>
<dbReference type="FunFam" id="3.40.50.970:FF:000003">
    <property type="entry name" value="Transketolase"/>
    <property type="match status" value="1"/>
</dbReference>
<evidence type="ECO:0000256" key="2">
    <source>
        <dbReference type="ARBA" id="ARBA00001941"/>
    </source>
</evidence>
<dbReference type="Gene3D" id="3.40.50.970">
    <property type="match status" value="2"/>
</dbReference>
<dbReference type="RefSeq" id="WP_007398544.1">
    <property type="nucleotide sequence ID" value="NZ_CALMTF010000054.1"/>
</dbReference>
<evidence type="ECO:0000256" key="10">
    <source>
        <dbReference type="ARBA" id="ARBA00049473"/>
    </source>
</evidence>
<reference evidence="17 18" key="1">
    <citation type="submission" date="2020-03" db="EMBL/GenBank/DDBJ databases">
        <title>Isolation of cellulose-producing strains, genome characterization and application of the synthesized cellulose films as an economical and sustainable material for piezoelectric sensor construction.</title>
        <authorList>
            <person name="Mangayil R.K."/>
        </authorList>
    </citation>
    <scope>NUCLEOTIDE SEQUENCE [LARGE SCALE GENOMIC DNA]</scope>
    <source>
        <strain evidence="17 18">ENS 9a1a</strain>
    </source>
</reference>
<dbReference type="NCBIfam" id="TIGR00232">
    <property type="entry name" value="tktlase_bact"/>
    <property type="match status" value="1"/>
</dbReference>
<evidence type="ECO:0000256" key="16">
    <source>
        <dbReference type="PIRSR" id="PIRSR605478-5"/>
    </source>
</evidence>
<feature type="binding site" evidence="13">
    <location>
        <position position="288"/>
    </location>
    <ligand>
        <name>substrate</name>
    </ligand>
</feature>
<comment type="catalytic activity">
    <reaction evidence="10">
        <text>D-sedoheptulose 7-phosphate + D-glyceraldehyde 3-phosphate = aldehydo-D-ribose 5-phosphate + D-xylulose 5-phosphate</text>
        <dbReference type="Rhea" id="RHEA:10508"/>
        <dbReference type="ChEBI" id="CHEBI:57483"/>
        <dbReference type="ChEBI" id="CHEBI:57737"/>
        <dbReference type="ChEBI" id="CHEBI:58273"/>
        <dbReference type="ChEBI" id="CHEBI:59776"/>
        <dbReference type="EC" id="2.2.1.1"/>
    </reaction>
</comment>
<evidence type="ECO:0000256" key="15">
    <source>
        <dbReference type="PIRSR" id="PIRSR605478-4"/>
    </source>
</evidence>
<dbReference type="AlphaFoldDB" id="A0A181C5E7"/>
<evidence type="ECO:0000256" key="6">
    <source>
        <dbReference type="ARBA" id="ARBA00022679"/>
    </source>
</evidence>
<evidence type="ECO:0000256" key="1">
    <source>
        <dbReference type="ARBA" id="ARBA00001913"/>
    </source>
</evidence>
<evidence type="ECO:0000256" key="8">
    <source>
        <dbReference type="ARBA" id="ARBA00022842"/>
    </source>
</evidence>
<dbReference type="PANTHER" id="PTHR43522">
    <property type="entry name" value="TRANSKETOLASE"/>
    <property type="match status" value="1"/>
</dbReference>
<dbReference type="GO" id="GO:0004802">
    <property type="term" value="F:transketolase activity"/>
    <property type="evidence" value="ECO:0007669"/>
    <property type="project" value="UniProtKB-UniRule"/>
</dbReference>
<feature type="site" description="Important for catalytic activity" evidence="16">
    <location>
        <position position="40"/>
    </location>
</feature>
<feature type="site" description="Important for catalytic activity" evidence="16">
    <location>
        <position position="288"/>
    </location>
</feature>
<comment type="similarity">
    <text evidence="3">Belongs to the transketolase family.</text>
</comment>
<feature type="binding site" evidence="13">
    <location>
        <position position="505"/>
    </location>
    <ligand>
        <name>substrate</name>
    </ligand>
</feature>
<organism evidence="17 18">
    <name type="scientific">Komagataeibacter rhaeticus</name>
    <dbReference type="NCBI Taxonomy" id="215221"/>
    <lineage>
        <taxon>Bacteria</taxon>
        <taxon>Pseudomonadati</taxon>
        <taxon>Pseudomonadota</taxon>
        <taxon>Alphaproteobacteria</taxon>
        <taxon>Acetobacterales</taxon>
        <taxon>Acetobacteraceae</taxon>
        <taxon>Komagataeibacter</taxon>
    </lineage>
</organism>
<dbReference type="GO" id="GO:0046872">
    <property type="term" value="F:metal ion binding"/>
    <property type="evidence" value="ECO:0007669"/>
    <property type="project" value="UniProtKB-KW"/>
</dbReference>
<dbReference type="GeneID" id="85023641"/>
<dbReference type="Pfam" id="PF00456">
    <property type="entry name" value="Transketolase_N"/>
    <property type="match status" value="1"/>
</dbReference>
<dbReference type="InterPro" id="IPR005475">
    <property type="entry name" value="Transketolase-like_Pyr-bd"/>
</dbReference>
<feature type="binding site" evidence="14">
    <location>
        <begin position="141"/>
        <end position="143"/>
    </location>
    <ligand>
        <name>thiamine diphosphate</name>
        <dbReference type="ChEBI" id="CHEBI:58937"/>
    </ligand>
</feature>
<evidence type="ECO:0000256" key="3">
    <source>
        <dbReference type="ARBA" id="ARBA00007131"/>
    </source>
</evidence>
<evidence type="ECO:0000256" key="7">
    <source>
        <dbReference type="ARBA" id="ARBA00022723"/>
    </source>
</evidence>
<dbReference type="InterPro" id="IPR009014">
    <property type="entry name" value="Transketo_C/PFOR_II"/>
</dbReference>
<evidence type="ECO:0000256" key="4">
    <source>
        <dbReference type="ARBA" id="ARBA00011738"/>
    </source>
</evidence>
<evidence type="ECO:0000256" key="13">
    <source>
        <dbReference type="PIRSR" id="PIRSR605478-2"/>
    </source>
</evidence>
<dbReference type="InterPro" id="IPR005474">
    <property type="entry name" value="Transketolase_N"/>
</dbReference>
<dbReference type="EMBL" id="CP050139">
    <property type="protein sequence ID" value="QIP36724.1"/>
    <property type="molecule type" value="Genomic_DNA"/>
</dbReference>
<dbReference type="EC" id="2.2.1.1" evidence="5 11"/>
<dbReference type="InterPro" id="IPR029061">
    <property type="entry name" value="THDP-binding"/>
</dbReference>
<feature type="binding site" evidence="13">
    <location>
        <position position="493"/>
    </location>
    <ligand>
        <name>substrate</name>
    </ligand>
</feature>
<evidence type="ECO:0000256" key="12">
    <source>
        <dbReference type="PIRSR" id="PIRSR605478-1"/>
    </source>
</evidence>
<feature type="binding site" evidence="14">
    <location>
        <position position="183"/>
    </location>
    <ligand>
        <name>thiamine diphosphate</name>
        <dbReference type="ChEBI" id="CHEBI:58937"/>
    </ligand>
</feature>
<feature type="binding site" evidence="14">
    <location>
        <position position="288"/>
    </location>
    <ligand>
        <name>thiamine diphosphate</name>
        <dbReference type="ChEBI" id="CHEBI:58937"/>
    </ligand>
</feature>
<dbReference type="Gene3D" id="3.40.50.920">
    <property type="match status" value="1"/>
</dbReference>
<dbReference type="GO" id="GO:0005829">
    <property type="term" value="C:cytosol"/>
    <property type="evidence" value="ECO:0007669"/>
    <property type="project" value="TreeGrafter"/>
</dbReference>
<evidence type="ECO:0000256" key="5">
    <source>
        <dbReference type="ARBA" id="ARBA00013152"/>
    </source>
</evidence>
<feature type="binding site" evidence="13">
    <location>
        <position position="501"/>
    </location>
    <ligand>
        <name>substrate</name>
    </ligand>
</feature>
<feature type="binding site" evidence="13">
    <location>
        <position position="384"/>
    </location>
    <ligand>
        <name>substrate</name>
    </ligand>
</feature>
<feature type="active site" description="Proton donor" evidence="12">
    <location>
        <position position="444"/>
    </location>
</feature>
<dbReference type="PROSITE" id="PS00801">
    <property type="entry name" value="TRANSKETOLASE_1"/>
    <property type="match status" value="1"/>
</dbReference>
<feature type="binding site" evidence="15">
    <location>
        <position position="212"/>
    </location>
    <ligand>
        <name>Mg(2+)</name>
        <dbReference type="ChEBI" id="CHEBI:18420"/>
    </ligand>
</feature>
<feature type="binding site" evidence="15">
    <location>
        <position position="182"/>
    </location>
    <ligand>
        <name>Mg(2+)</name>
        <dbReference type="ChEBI" id="CHEBI:18420"/>
    </ligand>
</feature>
<dbReference type="FunFam" id="3.40.50.920:FF:000003">
    <property type="entry name" value="Transketolase"/>
    <property type="match status" value="1"/>
</dbReference>
<feature type="binding site" evidence="14">
    <location>
        <position position="212"/>
    </location>
    <ligand>
        <name>thiamine diphosphate</name>
        <dbReference type="ChEBI" id="CHEBI:58937"/>
    </ligand>
</feature>
<accession>A0A181C5E7</accession>
<dbReference type="SMART" id="SM00861">
    <property type="entry name" value="Transket_pyr"/>
    <property type="match status" value="1"/>
</dbReference>
<dbReference type="InterPro" id="IPR055152">
    <property type="entry name" value="Transketolase-like_C_2"/>
</dbReference>
<dbReference type="InterPro" id="IPR049557">
    <property type="entry name" value="Transketolase_CS"/>
</dbReference>
<dbReference type="InterPro" id="IPR005478">
    <property type="entry name" value="Transketolase_bac-like"/>
</dbReference>
<comment type="cofactor">
    <cofactor evidence="14">
        <name>thiamine diphosphate</name>
        <dbReference type="ChEBI" id="CHEBI:58937"/>
    </cofactor>
    <text evidence="14">Binds 1 thiamine pyrophosphate per subunit. During the reaction, the substrate forms a covalent intermediate with the cofactor.</text>
</comment>
<evidence type="ECO:0000313" key="18">
    <source>
        <dbReference type="Proteomes" id="UP000502533"/>
    </source>
</evidence>
<sequence>MDTVSHMPHLDTSSGGMDLLAINTIRTLAIDAIQKANSGHPGTPMGLAPASYVLWRDILKYDPAAPGWINRDRFVLSVGHASSMLYATLFLAGVREMAASGHVTDRPAVTLDDLRQFRQLGSRTPGHPEYGVTTGVETTTGPLGQGLAVSVGMAIARAWLGRYFNRPGHDVFDHHIYAFCGEGCLMEGISAEAASLAGHLQLGHLVWLYDCNRISIEGNVDITFTENLAARFRAAGWDVLEVADINDLETLRATLRAARDDLTRPTFVITHSVIGYGAPHKAGKASAHGAPLGVEEVRETKRAYGWPEDAQFLVPDGVLEHMRSGMQGARAHGAWRTMMDSYRAAWPDLAAELDRMEHGGADMARIMKAACPDYAPDPAGKATRETSGEVLNAVAQVMPFLLGGSGDLAPSNKSALTFGGTGWFESPAWQGDYSGRNFHFGIREHAMGAICNGMASYRLRPYAATFLVFMDYMKTPIRLAAMMGLPVIYILTHDSIGMGEDGPTHQPVEHLLQLRGIPNLLTIRPADANEVAVAWQVAMESSTRPVAFALSRQALPTIDRSRYGAADGLRRGGYVVADMPDPQLILIATGGELHLAINAHEKLRAEGVATRVVSLPCWELFEEQPQSYRESVLPPEMTRRITIEAGSGIGWERYAGAQGRIIAMQSFGASAPYQDLMRKFGFTDDAVLAVARAML</sequence>
<dbReference type="CDD" id="cd02012">
    <property type="entry name" value="TPP_TK"/>
    <property type="match status" value="1"/>
</dbReference>
<dbReference type="Pfam" id="PF02779">
    <property type="entry name" value="Transket_pyr"/>
    <property type="match status" value="1"/>
</dbReference>
<dbReference type="FunFam" id="3.40.50.970:FF:000004">
    <property type="entry name" value="Transketolase"/>
    <property type="match status" value="1"/>
</dbReference>
<keyword evidence="9 14" id="KW-0786">Thiamine pyrophosphate</keyword>
<name>A0A181C5E7_9PROT</name>
<comment type="cofactor">
    <cofactor evidence="1">
        <name>Ca(2+)</name>
        <dbReference type="ChEBI" id="CHEBI:29108"/>
    </cofactor>
</comment>
<feature type="binding site" evidence="13">
    <location>
        <position position="411"/>
    </location>
    <ligand>
        <name>substrate</name>
    </ligand>
</feature>
<protein>
    <recommendedName>
        <fullName evidence="5 11">Transketolase</fullName>
        <ecNumber evidence="5 11">2.2.1.1</ecNumber>
    </recommendedName>
</protein>
<dbReference type="Proteomes" id="UP000502533">
    <property type="component" value="Chromosome"/>
</dbReference>
<feature type="binding site" evidence="14">
    <location>
        <position position="80"/>
    </location>
    <ligand>
        <name>thiamine diphosphate</name>
        <dbReference type="ChEBI" id="CHEBI:58937"/>
    </ligand>
</feature>
<feature type="binding site" evidence="13">
    <location>
        <position position="40"/>
    </location>
    <ligand>
        <name>substrate</name>
    </ligand>
</feature>
<proteinExistence type="inferred from homology"/>
<evidence type="ECO:0000256" key="11">
    <source>
        <dbReference type="NCBIfam" id="TIGR00232"/>
    </source>
</evidence>
<dbReference type="KEGG" id="kre:GWK63_15880"/>
<feature type="binding site" evidence="14">
    <location>
        <position position="469"/>
    </location>
    <ligand>
        <name>thiamine diphosphate</name>
        <dbReference type="ChEBI" id="CHEBI:58937"/>
    </ligand>
</feature>
<dbReference type="GO" id="GO:0009052">
    <property type="term" value="P:pentose-phosphate shunt, non-oxidative branch"/>
    <property type="evidence" value="ECO:0007669"/>
    <property type="project" value="UniProtKB-ARBA"/>
</dbReference>
<feature type="binding site" evidence="15">
    <location>
        <position position="214"/>
    </location>
    <ligand>
        <name>Mg(2+)</name>
        <dbReference type="ChEBI" id="CHEBI:18420"/>
    </ligand>
</feature>
<keyword evidence="8 15" id="KW-0460">Magnesium</keyword>